<dbReference type="CDD" id="cd11586">
    <property type="entry name" value="VbhA_like"/>
    <property type="match status" value="1"/>
</dbReference>
<evidence type="ECO:0000313" key="2">
    <source>
        <dbReference type="EMBL" id="SFA44974.1"/>
    </source>
</evidence>
<dbReference type="RefSeq" id="WP_068361921.1">
    <property type="nucleotide sequence ID" value="NZ_FOJN01000003.1"/>
</dbReference>
<reference evidence="2 3" key="1">
    <citation type="submission" date="2016-10" db="EMBL/GenBank/DDBJ databases">
        <authorList>
            <person name="de Groot N.N."/>
        </authorList>
    </citation>
    <scope>NUCLEOTIDE SEQUENCE [LARGE SCALE GENOMIC DNA]</scope>
    <source>
        <strain evidence="2 3">DSM 44908</strain>
    </source>
</reference>
<dbReference type="InterPro" id="IPR041535">
    <property type="entry name" value="VbhA"/>
</dbReference>
<dbReference type="GeneID" id="85485036"/>
<proteinExistence type="predicted"/>
<dbReference type="Gene3D" id="1.10.8.1050">
    <property type="entry name" value="Antitoxin VbhA-like"/>
    <property type="match status" value="1"/>
</dbReference>
<organism evidence="2 3">
    <name type="scientific">Rhodococcoides kroppenstedtii</name>
    <dbReference type="NCBI Taxonomy" id="293050"/>
    <lineage>
        <taxon>Bacteria</taxon>
        <taxon>Bacillati</taxon>
        <taxon>Actinomycetota</taxon>
        <taxon>Actinomycetes</taxon>
        <taxon>Mycobacteriales</taxon>
        <taxon>Nocardiaceae</taxon>
        <taxon>Rhodococcoides</taxon>
    </lineage>
</organism>
<dbReference type="Proteomes" id="UP000182054">
    <property type="component" value="Unassembled WGS sequence"/>
</dbReference>
<gene>
    <name evidence="2" type="ORF">SAMN05444374_103181</name>
</gene>
<accession>A0A1I0SZN0</accession>
<feature type="domain" description="Antitoxin VbhA" evidence="1">
    <location>
        <begin position="11"/>
        <end position="57"/>
    </location>
</feature>
<sequence length="61" mass="6991">MTVRSNEVSRRVRRVRAIRRTTALEGARSTDATRADQLAYVKGDIDLGSLGERVRRRYNLT</sequence>
<evidence type="ECO:0000313" key="3">
    <source>
        <dbReference type="Proteomes" id="UP000182054"/>
    </source>
</evidence>
<dbReference type="AlphaFoldDB" id="A0A1I0SZN0"/>
<dbReference type="Pfam" id="PF18495">
    <property type="entry name" value="VbhA"/>
    <property type="match status" value="1"/>
</dbReference>
<protein>
    <recommendedName>
        <fullName evidence="1">Antitoxin VbhA domain-containing protein</fullName>
    </recommendedName>
</protein>
<dbReference type="EMBL" id="FOJN01000003">
    <property type="protein sequence ID" value="SFA44974.1"/>
    <property type="molecule type" value="Genomic_DNA"/>
</dbReference>
<name>A0A1I0SZN0_9NOCA</name>
<evidence type="ECO:0000259" key="1">
    <source>
        <dbReference type="Pfam" id="PF18495"/>
    </source>
</evidence>
<dbReference type="InterPro" id="IPR043038">
    <property type="entry name" value="VbhA_sf"/>
</dbReference>
<dbReference type="OrthoDB" id="3838015at2"/>
<dbReference type="InterPro" id="IPR033788">
    <property type="entry name" value="VbhA-like"/>
</dbReference>